<evidence type="ECO:0000256" key="1">
    <source>
        <dbReference type="SAM" id="MobiDB-lite"/>
    </source>
</evidence>
<dbReference type="AlphaFoldDB" id="J9FU12"/>
<comment type="caution">
    <text evidence="2">The sequence shown here is derived from an EMBL/GenBank/DDBJ whole genome shotgun (WGS) entry which is preliminary data.</text>
</comment>
<feature type="compositionally biased region" description="Basic and acidic residues" evidence="1">
    <location>
        <begin position="218"/>
        <end position="251"/>
    </location>
</feature>
<dbReference type="PANTHER" id="PTHR32432:SF4">
    <property type="entry name" value="CELL DIVISION PROTEIN FTSA"/>
    <property type="match status" value="1"/>
</dbReference>
<dbReference type="Gene3D" id="3.30.420.40">
    <property type="match status" value="1"/>
</dbReference>
<dbReference type="Pfam" id="PF14450">
    <property type="entry name" value="FtsA"/>
    <property type="match status" value="1"/>
</dbReference>
<organism evidence="2">
    <name type="scientific">gut metagenome</name>
    <dbReference type="NCBI Taxonomy" id="749906"/>
    <lineage>
        <taxon>unclassified sequences</taxon>
        <taxon>metagenomes</taxon>
        <taxon>organismal metagenomes</taxon>
    </lineage>
</organism>
<dbReference type="GO" id="GO:0032153">
    <property type="term" value="C:cell division site"/>
    <property type="evidence" value="ECO:0007669"/>
    <property type="project" value="TreeGrafter"/>
</dbReference>
<gene>
    <name evidence="2" type="ORF">EVA_13879</name>
</gene>
<keyword evidence="2" id="KW-0132">Cell division</keyword>
<dbReference type="GO" id="GO:0051301">
    <property type="term" value="P:cell division"/>
    <property type="evidence" value="ECO:0007669"/>
    <property type="project" value="UniProtKB-KW"/>
</dbReference>
<reference evidence="2" key="1">
    <citation type="journal article" date="2012" name="PLoS ONE">
        <title>Gene sets for utilization of primary and secondary nutrition supplies in the distal gut of endangered iberian lynx.</title>
        <authorList>
            <person name="Alcaide M."/>
            <person name="Messina E."/>
            <person name="Richter M."/>
            <person name="Bargiela R."/>
            <person name="Peplies J."/>
            <person name="Huws S.A."/>
            <person name="Newbold C.J."/>
            <person name="Golyshin P.N."/>
            <person name="Simon M.A."/>
            <person name="Lopez G."/>
            <person name="Yakimov M.M."/>
            <person name="Ferrer M."/>
        </authorList>
    </citation>
    <scope>NUCLEOTIDE SEQUENCE</scope>
</reference>
<dbReference type="PANTHER" id="PTHR32432">
    <property type="entry name" value="CELL DIVISION PROTEIN FTSA-RELATED"/>
    <property type="match status" value="1"/>
</dbReference>
<feature type="non-terminal residue" evidence="2">
    <location>
        <position position="251"/>
    </location>
</feature>
<keyword evidence="2" id="KW-0131">Cell cycle</keyword>
<dbReference type="InterPro" id="IPR050696">
    <property type="entry name" value="FtsA/MreB"/>
</dbReference>
<evidence type="ECO:0000313" key="2">
    <source>
        <dbReference type="EMBL" id="EJW98008.1"/>
    </source>
</evidence>
<dbReference type="EMBL" id="AMCI01004474">
    <property type="protein sequence ID" value="EJW98008.1"/>
    <property type="molecule type" value="Genomic_DNA"/>
</dbReference>
<accession>J9FU12</accession>
<dbReference type="GO" id="GO:0009898">
    <property type="term" value="C:cytoplasmic side of plasma membrane"/>
    <property type="evidence" value="ECO:0007669"/>
    <property type="project" value="TreeGrafter"/>
</dbReference>
<protein>
    <submittedName>
        <fullName evidence="2">Cell division protein FtsA</fullName>
    </submittedName>
</protein>
<dbReference type="InterPro" id="IPR043129">
    <property type="entry name" value="ATPase_NBD"/>
</dbReference>
<name>J9FU12_9ZZZZ</name>
<feature type="region of interest" description="Disordered" evidence="1">
    <location>
        <begin position="205"/>
        <end position="251"/>
    </location>
</feature>
<proteinExistence type="predicted"/>
<dbReference type="SUPFAM" id="SSF53067">
    <property type="entry name" value="Actin-like ATPase domain"/>
    <property type="match status" value="1"/>
</dbReference>
<sequence>MAENVLTESEMRAGCAIVDFGADTTTIAIYKNNILRYLNVLPLGGNTITHDITTLQMEEEDAEILKLKYGDALYEDKEENKEKANCNLRDGRMIDIEQLNNIIGARTEEILANVWNLIKMSGYADKLFAGIIFTGGGSNLKHLEEAFKKYSQTDKVKTVHSVQQTIYGMNEIQKKDGTQCALLSLLATGNENCCRLVTARPAAQTTENNTTDMFANDVDLKAQEEENRRKLEEEEKRRKEEEKKRKEEEKR</sequence>